<organism evidence="3 4">
    <name type="scientific">Mycena metata</name>
    <dbReference type="NCBI Taxonomy" id="1033252"/>
    <lineage>
        <taxon>Eukaryota</taxon>
        <taxon>Fungi</taxon>
        <taxon>Dikarya</taxon>
        <taxon>Basidiomycota</taxon>
        <taxon>Agaricomycotina</taxon>
        <taxon>Agaricomycetes</taxon>
        <taxon>Agaricomycetidae</taxon>
        <taxon>Agaricales</taxon>
        <taxon>Marasmiineae</taxon>
        <taxon>Mycenaceae</taxon>
        <taxon>Mycena</taxon>
    </lineage>
</organism>
<name>A0AAD7MMF4_9AGAR</name>
<evidence type="ECO:0000313" key="3">
    <source>
        <dbReference type="EMBL" id="KAJ7723786.1"/>
    </source>
</evidence>
<feature type="signal peptide" evidence="2">
    <location>
        <begin position="1"/>
        <end position="20"/>
    </location>
</feature>
<keyword evidence="2" id="KW-0732">Signal</keyword>
<dbReference type="AlphaFoldDB" id="A0AAD7MMF4"/>
<dbReference type="Proteomes" id="UP001215598">
    <property type="component" value="Unassembled WGS sequence"/>
</dbReference>
<dbReference type="InterPro" id="IPR017853">
    <property type="entry name" value="GH"/>
</dbReference>
<sequence>MHIFLNLFLLSAIFSKLVTSSQPTSQFTPRLDTRSRAEETEGDSNNKVNCTSLVQENPDQTALLLINSEGKVPLNKLVLGKPATNGDGGSYTDITTLNSCIQTAKVAQWDAGIMFWKYGDNATEVMTLARKGVP</sequence>
<accession>A0AAD7MMF4</accession>
<keyword evidence="4" id="KW-1185">Reference proteome</keyword>
<dbReference type="Gene3D" id="3.20.20.80">
    <property type="entry name" value="Glycosidases"/>
    <property type="match status" value="1"/>
</dbReference>
<evidence type="ECO:0000256" key="1">
    <source>
        <dbReference type="SAM" id="MobiDB-lite"/>
    </source>
</evidence>
<reference evidence="3" key="1">
    <citation type="submission" date="2023-03" db="EMBL/GenBank/DDBJ databases">
        <title>Massive genome expansion in bonnet fungi (Mycena s.s.) driven by repeated elements and novel gene families across ecological guilds.</title>
        <authorList>
            <consortium name="Lawrence Berkeley National Laboratory"/>
            <person name="Harder C.B."/>
            <person name="Miyauchi S."/>
            <person name="Viragh M."/>
            <person name="Kuo A."/>
            <person name="Thoen E."/>
            <person name="Andreopoulos B."/>
            <person name="Lu D."/>
            <person name="Skrede I."/>
            <person name="Drula E."/>
            <person name="Henrissat B."/>
            <person name="Morin E."/>
            <person name="Kohler A."/>
            <person name="Barry K."/>
            <person name="LaButti K."/>
            <person name="Morin E."/>
            <person name="Salamov A."/>
            <person name="Lipzen A."/>
            <person name="Mereny Z."/>
            <person name="Hegedus B."/>
            <person name="Baldrian P."/>
            <person name="Stursova M."/>
            <person name="Weitz H."/>
            <person name="Taylor A."/>
            <person name="Grigoriev I.V."/>
            <person name="Nagy L.G."/>
            <person name="Martin F."/>
            <person name="Kauserud H."/>
        </authorList>
    </citation>
    <scope>NUCLEOTIDE SEQUENCE</scope>
    <source>
        <strain evidence="3">CBHHK182m</strain>
    </source>
</reference>
<evidence type="ECO:0000256" key="2">
    <source>
        <dbReference type="SAM" id="SignalP"/>
    </source>
</evidence>
<feature type="chain" id="PRO_5041965622" evidence="2">
    <location>
        <begin position="21"/>
        <end position="134"/>
    </location>
</feature>
<evidence type="ECO:0000313" key="4">
    <source>
        <dbReference type="Proteomes" id="UP001215598"/>
    </source>
</evidence>
<gene>
    <name evidence="3" type="ORF">B0H16DRAFT_1737054</name>
</gene>
<dbReference type="EMBL" id="JARKIB010000208">
    <property type="protein sequence ID" value="KAJ7723786.1"/>
    <property type="molecule type" value="Genomic_DNA"/>
</dbReference>
<feature type="region of interest" description="Disordered" evidence="1">
    <location>
        <begin position="23"/>
        <end position="49"/>
    </location>
</feature>
<protein>
    <submittedName>
        <fullName evidence="3">Uncharacterized protein</fullName>
    </submittedName>
</protein>
<proteinExistence type="predicted"/>
<dbReference type="SUPFAM" id="SSF51445">
    <property type="entry name" value="(Trans)glycosidases"/>
    <property type="match status" value="1"/>
</dbReference>
<comment type="caution">
    <text evidence="3">The sequence shown here is derived from an EMBL/GenBank/DDBJ whole genome shotgun (WGS) entry which is preliminary data.</text>
</comment>